<reference evidence="4 5" key="1">
    <citation type="journal article" date="2015" name="Sci. Rep.">
        <title>Chromosome-level genome map provides insights into diverse defense mechanisms in the medicinal fungus Ganoderma sinense.</title>
        <authorList>
            <person name="Zhu Y."/>
            <person name="Xu J."/>
            <person name="Sun C."/>
            <person name="Zhou S."/>
            <person name="Xu H."/>
            <person name="Nelson D.R."/>
            <person name="Qian J."/>
            <person name="Song J."/>
            <person name="Luo H."/>
            <person name="Xiang L."/>
            <person name="Li Y."/>
            <person name="Xu Z."/>
            <person name="Ji A."/>
            <person name="Wang L."/>
            <person name="Lu S."/>
            <person name="Hayward A."/>
            <person name="Sun W."/>
            <person name="Li X."/>
            <person name="Schwartz D.C."/>
            <person name="Wang Y."/>
            <person name="Chen S."/>
        </authorList>
    </citation>
    <scope>NUCLEOTIDE SEQUENCE [LARGE SCALE GENOMIC DNA]</scope>
    <source>
        <strain evidence="4 5">ZZ0214-1</strain>
    </source>
</reference>
<keyword evidence="2" id="KW-0677">Repeat</keyword>
<dbReference type="Pfam" id="PF24681">
    <property type="entry name" value="Kelch_KLHDC2_KLHL20_DRC7"/>
    <property type="match status" value="1"/>
</dbReference>
<protein>
    <submittedName>
        <fullName evidence="4">Uncharacterized protein</fullName>
    </submittedName>
</protein>
<keyword evidence="5" id="KW-1185">Reference proteome</keyword>
<dbReference type="SUPFAM" id="SSF117281">
    <property type="entry name" value="Kelch motif"/>
    <property type="match status" value="1"/>
</dbReference>
<dbReference type="OrthoDB" id="10251809at2759"/>
<evidence type="ECO:0000256" key="2">
    <source>
        <dbReference type="ARBA" id="ARBA00022737"/>
    </source>
</evidence>
<dbReference type="STRING" id="1077348.A0A2G8RX20"/>
<dbReference type="PANTHER" id="PTHR46093:SF3">
    <property type="entry name" value="ACYL-COA-BINDING DOMAIN-CONTAINING PROTEIN 4"/>
    <property type="match status" value="1"/>
</dbReference>
<evidence type="ECO:0000313" key="5">
    <source>
        <dbReference type="Proteomes" id="UP000230002"/>
    </source>
</evidence>
<proteinExistence type="predicted"/>
<evidence type="ECO:0000313" key="4">
    <source>
        <dbReference type="EMBL" id="PIL26061.1"/>
    </source>
</evidence>
<feature type="compositionally biased region" description="Polar residues" evidence="3">
    <location>
        <begin position="42"/>
        <end position="58"/>
    </location>
</feature>
<dbReference type="AlphaFoldDB" id="A0A2G8RX20"/>
<gene>
    <name evidence="4" type="ORF">GSI_11815</name>
</gene>
<dbReference type="PANTHER" id="PTHR46093">
    <property type="entry name" value="ACYL-COA-BINDING DOMAIN-CONTAINING PROTEIN 5"/>
    <property type="match status" value="1"/>
</dbReference>
<dbReference type="Proteomes" id="UP000230002">
    <property type="component" value="Unassembled WGS sequence"/>
</dbReference>
<accession>A0A2G8RX20</accession>
<dbReference type="EMBL" id="AYKW01000045">
    <property type="protein sequence ID" value="PIL26061.1"/>
    <property type="molecule type" value="Genomic_DNA"/>
</dbReference>
<evidence type="ECO:0000256" key="3">
    <source>
        <dbReference type="SAM" id="MobiDB-lite"/>
    </source>
</evidence>
<dbReference type="InterPro" id="IPR011498">
    <property type="entry name" value="Kelch_2"/>
</dbReference>
<feature type="compositionally biased region" description="Polar residues" evidence="3">
    <location>
        <begin position="66"/>
        <end position="95"/>
    </location>
</feature>
<sequence length="499" mass="54798">MPLDQPRSAIDSPRVGTLVDVPEDQPLTPSARSPYFHHAVTGSATTFKPAASTTSLSSERAGGSTPARTPSVASQRSPSGLTARSGPTRSASGDTPSGMATPRNQRSGSPATLKEKEKDGDKDGKEEKRERRERDREREGGERPERKGGKANQPPPTHRIRNTPHLPHAKDVELTPPTLMHWSRAPVYGAMPLHGMRAHSVTLIDSIAWLFGGCDEKGCWKDVFCFNTETMQWTHPEVVGEIPPPCRAHTATLVDRKLIVFGGGEGPLYYNEVYILDTTMRRWIHPTFPQGSVIPPPRRAHTSVLYKGKLWIFGGGNGSTALNDVWTLDVSGPAERMRWEQVETRGKKPTARGYHTANLIGNVMVVVGGSDGRECFSDIWCLNLDTLLWSLVKLGENHKRLSHTATQVGSYLFIYGGHDGGSYMTDLLLFNLVSLQYEPRQIAGRPPSARGYHASCLADSRVFIFGGFNGIEVFDDVHVLDLAGAAYLPQVTSFRIDVE</sequence>
<keyword evidence="1" id="KW-0880">Kelch repeat</keyword>
<dbReference type="InterPro" id="IPR015915">
    <property type="entry name" value="Kelch-typ_b-propeller"/>
</dbReference>
<evidence type="ECO:0000256" key="1">
    <source>
        <dbReference type="ARBA" id="ARBA00022441"/>
    </source>
</evidence>
<feature type="compositionally biased region" description="Basic and acidic residues" evidence="3">
    <location>
        <begin position="113"/>
        <end position="148"/>
    </location>
</feature>
<feature type="region of interest" description="Disordered" evidence="3">
    <location>
        <begin position="1"/>
        <end position="170"/>
    </location>
</feature>
<name>A0A2G8RX20_9APHY</name>
<organism evidence="4 5">
    <name type="scientific">Ganoderma sinense ZZ0214-1</name>
    <dbReference type="NCBI Taxonomy" id="1077348"/>
    <lineage>
        <taxon>Eukaryota</taxon>
        <taxon>Fungi</taxon>
        <taxon>Dikarya</taxon>
        <taxon>Basidiomycota</taxon>
        <taxon>Agaricomycotina</taxon>
        <taxon>Agaricomycetes</taxon>
        <taxon>Polyporales</taxon>
        <taxon>Polyporaceae</taxon>
        <taxon>Ganoderma</taxon>
    </lineage>
</organism>
<comment type="caution">
    <text evidence="4">The sequence shown here is derived from an EMBL/GenBank/DDBJ whole genome shotgun (WGS) entry which is preliminary data.</text>
</comment>
<dbReference type="Gene3D" id="2.120.10.80">
    <property type="entry name" value="Kelch-type beta propeller"/>
    <property type="match status" value="2"/>
</dbReference>
<dbReference type="Pfam" id="PF07646">
    <property type="entry name" value="Kelch_2"/>
    <property type="match status" value="1"/>
</dbReference>